<dbReference type="InterPro" id="IPR036430">
    <property type="entry name" value="RNase_T2-like_sf"/>
</dbReference>
<dbReference type="CDD" id="cd01062">
    <property type="entry name" value="RNase_T2_prok"/>
    <property type="match status" value="1"/>
</dbReference>
<dbReference type="PANTHER" id="PTHR11240">
    <property type="entry name" value="RIBONUCLEASE T2"/>
    <property type="match status" value="1"/>
</dbReference>
<dbReference type="InterPro" id="IPR001568">
    <property type="entry name" value="RNase_T2-like"/>
</dbReference>
<dbReference type="InterPro" id="IPR039378">
    <property type="entry name" value="RNase_T2_prok"/>
</dbReference>
<reference evidence="3" key="1">
    <citation type="submission" date="2022-05" db="EMBL/GenBank/DDBJ databases">
        <authorList>
            <person name="Pankratov T."/>
        </authorList>
    </citation>
    <scope>NUCLEOTIDE SEQUENCE</scope>
    <source>
        <strain evidence="3">BP6-180914</strain>
    </source>
</reference>
<dbReference type="PANTHER" id="PTHR11240:SF22">
    <property type="entry name" value="RIBONUCLEASE T2"/>
    <property type="match status" value="1"/>
</dbReference>
<organism evidence="3 4">
    <name type="scientific">Lichenifustis flavocetrariae</name>
    <dbReference type="NCBI Taxonomy" id="2949735"/>
    <lineage>
        <taxon>Bacteria</taxon>
        <taxon>Pseudomonadati</taxon>
        <taxon>Pseudomonadota</taxon>
        <taxon>Alphaproteobacteria</taxon>
        <taxon>Hyphomicrobiales</taxon>
        <taxon>Lichenihabitantaceae</taxon>
        <taxon>Lichenifustis</taxon>
    </lineage>
</organism>
<accession>A0AA42CGQ0</accession>
<evidence type="ECO:0000313" key="3">
    <source>
        <dbReference type="EMBL" id="MCW6506439.1"/>
    </source>
</evidence>
<dbReference type="EMBL" id="JAMOIM010000001">
    <property type="protein sequence ID" value="MCW6506439.1"/>
    <property type="molecule type" value="Genomic_DNA"/>
</dbReference>
<dbReference type="GO" id="GO:0033897">
    <property type="term" value="F:ribonuclease T2 activity"/>
    <property type="evidence" value="ECO:0007669"/>
    <property type="project" value="InterPro"/>
</dbReference>
<sequence>MAPGSFDFYVLALSWSPGFCASGGAAKSPDQCAAGANPGFVVHGLWPQNQHGYPQACNSGARFPSRLALDSAKGVYPDEGLARHEWRQHGTCSGKSPTDYFADVRRARQAIVIPPELTAPDADQTWAPLDIARSFVTANPRLRTDTMAVTCRGNALEEVRICFSKDLRSFVPCPEVARASCRRPVTVPAGH</sequence>
<evidence type="ECO:0000256" key="2">
    <source>
        <dbReference type="RuleBase" id="RU004328"/>
    </source>
</evidence>
<dbReference type="InterPro" id="IPR018188">
    <property type="entry name" value="RNase_T2_His_AS_1"/>
</dbReference>
<proteinExistence type="inferred from homology"/>
<dbReference type="Gene3D" id="3.90.730.10">
    <property type="entry name" value="Ribonuclease T2-like"/>
    <property type="match status" value="1"/>
</dbReference>
<dbReference type="AlphaFoldDB" id="A0AA42CGQ0"/>
<protein>
    <submittedName>
        <fullName evidence="3">Ribonuclease T2</fullName>
    </submittedName>
</protein>
<dbReference type="Proteomes" id="UP001165667">
    <property type="component" value="Unassembled WGS sequence"/>
</dbReference>
<gene>
    <name evidence="3" type="ORF">M8523_00205</name>
</gene>
<dbReference type="GO" id="GO:0006401">
    <property type="term" value="P:RNA catabolic process"/>
    <property type="evidence" value="ECO:0007669"/>
    <property type="project" value="TreeGrafter"/>
</dbReference>
<dbReference type="SUPFAM" id="SSF55895">
    <property type="entry name" value="Ribonuclease Rh-like"/>
    <property type="match status" value="1"/>
</dbReference>
<dbReference type="PROSITE" id="PS00530">
    <property type="entry name" value="RNASE_T2_1"/>
    <property type="match status" value="1"/>
</dbReference>
<name>A0AA42CGQ0_9HYPH</name>
<evidence type="ECO:0000256" key="1">
    <source>
        <dbReference type="ARBA" id="ARBA00007469"/>
    </source>
</evidence>
<comment type="caution">
    <text evidence="3">The sequence shown here is derived from an EMBL/GenBank/DDBJ whole genome shotgun (WGS) entry which is preliminary data.</text>
</comment>
<keyword evidence="4" id="KW-1185">Reference proteome</keyword>
<comment type="similarity">
    <text evidence="1 2">Belongs to the RNase T2 family.</text>
</comment>
<evidence type="ECO:0000313" key="4">
    <source>
        <dbReference type="Proteomes" id="UP001165667"/>
    </source>
</evidence>
<dbReference type="GO" id="GO:0003723">
    <property type="term" value="F:RNA binding"/>
    <property type="evidence" value="ECO:0007669"/>
    <property type="project" value="InterPro"/>
</dbReference>
<dbReference type="Pfam" id="PF00445">
    <property type="entry name" value="Ribonuclease_T2"/>
    <property type="match status" value="1"/>
</dbReference>